<evidence type="ECO:0000313" key="3">
    <source>
        <dbReference type="Proteomes" id="UP000250266"/>
    </source>
</evidence>
<organism evidence="2 3">
    <name type="scientific">Lepidopterella palustris CBS 459.81</name>
    <dbReference type="NCBI Taxonomy" id="1314670"/>
    <lineage>
        <taxon>Eukaryota</taxon>
        <taxon>Fungi</taxon>
        <taxon>Dikarya</taxon>
        <taxon>Ascomycota</taxon>
        <taxon>Pezizomycotina</taxon>
        <taxon>Dothideomycetes</taxon>
        <taxon>Pleosporomycetidae</taxon>
        <taxon>Mytilinidiales</taxon>
        <taxon>Argynnaceae</taxon>
        <taxon>Lepidopterella</taxon>
    </lineage>
</organism>
<dbReference type="Proteomes" id="UP000250266">
    <property type="component" value="Unassembled WGS sequence"/>
</dbReference>
<sequence>MAETGSSADFEMTIAPRDYQDITSPIRMRVGITIKRAKGIIRSDIAHRVSHLPGWVNRLPDLNLVWISDFFQTGRHLVGFVRDAKNPNTWVYAAAASTFWYGEDLLDRDMIGVPMDKDEDSEKHRSWYDGAVLFLERADLNKPKFSWMSRGEITNTGTLLVGQELDGIGERQEQVSSPEEQNDSDSVQADSAFGDEQLNPEWGESQFDADSERTSSAPSEGPGSTDPEIWK</sequence>
<feature type="region of interest" description="Disordered" evidence="1">
    <location>
        <begin position="169"/>
        <end position="231"/>
    </location>
</feature>
<evidence type="ECO:0000313" key="2">
    <source>
        <dbReference type="EMBL" id="OCK75554.1"/>
    </source>
</evidence>
<evidence type="ECO:0000256" key="1">
    <source>
        <dbReference type="SAM" id="MobiDB-lite"/>
    </source>
</evidence>
<feature type="compositionally biased region" description="Polar residues" evidence="1">
    <location>
        <begin position="174"/>
        <end position="189"/>
    </location>
</feature>
<reference evidence="2 3" key="1">
    <citation type="journal article" date="2016" name="Nat. Commun.">
        <title>Ectomycorrhizal ecology is imprinted in the genome of the dominant symbiotic fungus Cenococcum geophilum.</title>
        <authorList>
            <consortium name="DOE Joint Genome Institute"/>
            <person name="Peter M."/>
            <person name="Kohler A."/>
            <person name="Ohm R.A."/>
            <person name="Kuo A."/>
            <person name="Krutzmann J."/>
            <person name="Morin E."/>
            <person name="Arend M."/>
            <person name="Barry K.W."/>
            <person name="Binder M."/>
            <person name="Choi C."/>
            <person name="Clum A."/>
            <person name="Copeland A."/>
            <person name="Grisel N."/>
            <person name="Haridas S."/>
            <person name="Kipfer T."/>
            <person name="LaButti K."/>
            <person name="Lindquist E."/>
            <person name="Lipzen A."/>
            <person name="Maire R."/>
            <person name="Meier B."/>
            <person name="Mihaltcheva S."/>
            <person name="Molinier V."/>
            <person name="Murat C."/>
            <person name="Poggeler S."/>
            <person name="Quandt C.A."/>
            <person name="Sperisen C."/>
            <person name="Tritt A."/>
            <person name="Tisserant E."/>
            <person name="Crous P.W."/>
            <person name="Henrissat B."/>
            <person name="Nehls U."/>
            <person name="Egli S."/>
            <person name="Spatafora J.W."/>
            <person name="Grigoriev I.V."/>
            <person name="Martin F.M."/>
        </authorList>
    </citation>
    <scope>NUCLEOTIDE SEQUENCE [LARGE SCALE GENOMIC DNA]</scope>
    <source>
        <strain evidence="2 3">CBS 459.81</strain>
    </source>
</reference>
<protein>
    <submittedName>
        <fullName evidence="2">Uncharacterized protein</fullName>
    </submittedName>
</protein>
<accession>A0A8E2JAL2</accession>
<keyword evidence="3" id="KW-1185">Reference proteome</keyword>
<dbReference type="AlphaFoldDB" id="A0A8E2JAL2"/>
<dbReference type="EMBL" id="KV745302">
    <property type="protein sequence ID" value="OCK75554.1"/>
    <property type="molecule type" value="Genomic_DNA"/>
</dbReference>
<gene>
    <name evidence="2" type="ORF">K432DRAFT_446630</name>
</gene>
<name>A0A8E2JAL2_9PEZI</name>
<proteinExistence type="predicted"/>